<dbReference type="RefSeq" id="WP_149838558.1">
    <property type="nucleotide sequence ID" value="NZ_VUOC01000002.1"/>
</dbReference>
<feature type="transmembrane region" description="Helical" evidence="1">
    <location>
        <begin position="5"/>
        <end position="25"/>
    </location>
</feature>
<dbReference type="Proteomes" id="UP000324611">
    <property type="component" value="Unassembled WGS sequence"/>
</dbReference>
<dbReference type="EMBL" id="VUOC01000002">
    <property type="protein sequence ID" value="KAA2243683.1"/>
    <property type="molecule type" value="Genomic_DNA"/>
</dbReference>
<evidence type="ECO:0008006" key="4">
    <source>
        <dbReference type="Google" id="ProtNLM"/>
    </source>
</evidence>
<comment type="caution">
    <text evidence="2">The sequence shown here is derived from an EMBL/GenBank/DDBJ whole genome shotgun (WGS) entry which is preliminary data.</text>
</comment>
<dbReference type="AlphaFoldDB" id="A0A5B2VV49"/>
<organism evidence="2 3">
    <name type="scientific">Chitinophaga agrisoli</name>
    <dbReference type="NCBI Taxonomy" id="2607653"/>
    <lineage>
        <taxon>Bacteria</taxon>
        <taxon>Pseudomonadati</taxon>
        <taxon>Bacteroidota</taxon>
        <taxon>Chitinophagia</taxon>
        <taxon>Chitinophagales</taxon>
        <taxon>Chitinophagaceae</taxon>
        <taxon>Chitinophaga</taxon>
    </lineage>
</organism>
<gene>
    <name evidence="2" type="ORF">F0L74_14485</name>
</gene>
<feature type="transmembrane region" description="Helical" evidence="1">
    <location>
        <begin position="158"/>
        <end position="180"/>
    </location>
</feature>
<name>A0A5B2VV49_9BACT</name>
<feature type="transmembrane region" description="Helical" evidence="1">
    <location>
        <begin position="258"/>
        <end position="276"/>
    </location>
</feature>
<evidence type="ECO:0000313" key="2">
    <source>
        <dbReference type="EMBL" id="KAA2243683.1"/>
    </source>
</evidence>
<feature type="transmembrane region" description="Helical" evidence="1">
    <location>
        <begin position="101"/>
        <end position="119"/>
    </location>
</feature>
<protein>
    <recommendedName>
        <fullName evidence="4">UbiA prenyltransferase family protein</fullName>
    </recommendedName>
</protein>
<feature type="transmembrane region" description="Helical" evidence="1">
    <location>
        <begin position="208"/>
        <end position="224"/>
    </location>
</feature>
<reference evidence="2 3" key="2">
    <citation type="submission" date="2019-09" db="EMBL/GenBank/DDBJ databases">
        <authorList>
            <person name="Jin C."/>
        </authorList>
    </citation>
    <scope>NUCLEOTIDE SEQUENCE [LARGE SCALE GENOMIC DNA]</scope>
    <source>
        <strain evidence="2 3">BN140078</strain>
    </source>
</reference>
<keyword evidence="1" id="KW-0812">Transmembrane</keyword>
<feature type="transmembrane region" description="Helical" evidence="1">
    <location>
        <begin position="230"/>
        <end position="246"/>
    </location>
</feature>
<proteinExistence type="predicted"/>
<keyword evidence="3" id="KW-1185">Reference proteome</keyword>
<keyword evidence="1" id="KW-0472">Membrane</keyword>
<evidence type="ECO:0000313" key="3">
    <source>
        <dbReference type="Proteomes" id="UP000324611"/>
    </source>
</evidence>
<feature type="transmembrane region" description="Helical" evidence="1">
    <location>
        <begin position="37"/>
        <end position="58"/>
    </location>
</feature>
<evidence type="ECO:0000256" key="1">
    <source>
        <dbReference type="SAM" id="Phobius"/>
    </source>
</evidence>
<sequence>MLKSLFNFLLFSSIYIALCAVIMVWQTNVILGLHYDYLTYNAFVFFSTICSYNFHWYLTPLTASGSERLHWGDRHRTMQIVFYVIGAVGALYFFWQLRMHWLPLTGGAVLTFLYSAPKLPQRAFVWLRKIAVGKTLFLTSVWTYVTTLLPFFISPAPFTWYVVFFTLHRLFLIFAICILFDYRDVESDREEGIRTITTLLPDKHLFKVYYIVLGLSALTALLLWPITTPAVVGTLLAPVLITALLTRKAIRDKSDYMYYFVLDGLMMFSAVLHLLLGCW</sequence>
<accession>A0A5B2VV49</accession>
<feature type="transmembrane region" description="Helical" evidence="1">
    <location>
        <begin position="78"/>
        <end position="95"/>
    </location>
</feature>
<reference evidence="2 3" key="1">
    <citation type="submission" date="2019-09" db="EMBL/GenBank/DDBJ databases">
        <title>Chitinophaga ginsengihumi sp. nov., isolated from soil of ginseng rhizosphere.</title>
        <authorList>
            <person name="Lee J."/>
        </authorList>
    </citation>
    <scope>NUCLEOTIDE SEQUENCE [LARGE SCALE GENOMIC DNA]</scope>
    <source>
        <strain evidence="2 3">BN140078</strain>
    </source>
</reference>
<feature type="transmembrane region" description="Helical" evidence="1">
    <location>
        <begin position="131"/>
        <end position="152"/>
    </location>
</feature>
<keyword evidence="1" id="KW-1133">Transmembrane helix</keyword>